<dbReference type="EMBL" id="CAJOBC010002826">
    <property type="protein sequence ID" value="CAF3753381.1"/>
    <property type="molecule type" value="Genomic_DNA"/>
</dbReference>
<protein>
    <recommendedName>
        <fullName evidence="2">CBF1-interacting co-repressor CIR N-terminal domain-containing protein</fullName>
    </recommendedName>
</protein>
<evidence type="ECO:0000313" key="7">
    <source>
        <dbReference type="Proteomes" id="UP000663829"/>
    </source>
</evidence>
<dbReference type="AlphaFoldDB" id="A0A814FJ91"/>
<dbReference type="EMBL" id="CAJNOK010002053">
    <property type="protein sequence ID" value="CAF0842676.1"/>
    <property type="molecule type" value="Genomic_DNA"/>
</dbReference>
<proteinExistence type="predicted"/>
<dbReference type="Pfam" id="PF10197">
    <property type="entry name" value="Cir_N"/>
    <property type="match status" value="1"/>
</dbReference>
<evidence type="ECO:0000313" key="5">
    <source>
        <dbReference type="EMBL" id="CAF3627685.1"/>
    </source>
</evidence>
<evidence type="ECO:0000313" key="6">
    <source>
        <dbReference type="EMBL" id="CAF3753381.1"/>
    </source>
</evidence>
<feature type="region of interest" description="Disordered" evidence="1">
    <location>
        <begin position="30"/>
        <end position="58"/>
    </location>
</feature>
<dbReference type="Proteomes" id="UP000663829">
    <property type="component" value="Unassembled WGS sequence"/>
</dbReference>
<accession>A0A814FJ91</accession>
<evidence type="ECO:0000313" key="4">
    <source>
        <dbReference type="EMBL" id="CAF0980810.1"/>
    </source>
</evidence>
<evidence type="ECO:0000256" key="1">
    <source>
        <dbReference type="SAM" id="MobiDB-lite"/>
    </source>
</evidence>
<reference evidence="4" key="1">
    <citation type="submission" date="2021-02" db="EMBL/GenBank/DDBJ databases">
        <authorList>
            <person name="Nowell W R."/>
        </authorList>
    </citation>
    <scope>NUCLEOTIDE SEQUENCE</scope>
</reference>
<comment type="caution">
    <text evidence="4">The sequence shown here is derived from an EMBL/GenBank/DDBJ whole genome shotgun (WGS) entry which is preliminary data.</text>
</comment>
<dbReference type="SMART" id="SM01083">
    <property type="entry name" value="Cir_N"/>
    <property type="match status" value="1"/>
</dbReference>
<dbReference type="Proteomes" id="UP000677228">
    <property type="component" value="Unassembled WGS sequence"/>
</dbReference>
<dbReference type="InterPro" id="IPR040014">
    <property type="entry name" value="CIR1"/>
</dbReference>
<name>A0A814FJ91_9BILA</name>
<dbReference type="Proteomes" id="UP000682733">
    <property type="component" value="Unassembled WGS sequence"/>
</dbReference>
<sequence>MGKGYENYMSKKWFHPTNIGNMKRIYVAEQKSDADKKKQQDLREQYEREQELFNNKQLMGDEKARLGLSFMYNPPAGIAKDQAQQEQHQSQDNDGSSGVDNDEPKFEWQRKYNAPRESWAKNDEKIRDQPFGIEVRNVRCIKCKKWGHINTDKICPLYGKSRLDTDSTTSSLNPNQAVVGREIQSTNDLIQNLKNDGLLMKKCVMMKENETTEGFDDDNDNERRREKLEQEKNELNFLQNLPSKMKHRLLKRLKKLERKGFFTEIKQEC</sequence>
<dbReference type="InterPro" id="IPR019339">
    <property type="entry name" value="CIR_N_dom"/>
</dbReference>
<dbReference type="PANTHER" id="PTHR13151">
    <property type="entry name" value="CBF1 INTERACTING COREPRESSOR CIR"/>
    <property type="match status" value="1"/>
</dbReference>
<feature type="compositionally biased region" description="Basic and acidic residues" evidence="1">
    <location>
        <begin position="30"/>
        <end position="51"/>
    </location>
</feature>
<keyword evidence="7" id="KW-1185">Reference proteome</keyword>
<gene>
    <name evidence="4" type="ORF">GPM918_LOCUS12738</name>
    <name evidence="3" type="ORF">OVA965_LOCUS6725</name>
    <name evidence="6" type="ORF">SRO942_LOCUS12738</name>
    <name evidence="5" type="ORF">TMI583_LOCUS6722</name>
</gene>
<dbReference type="OrthoDB" id="6253837at2759"/>
<dbReference type="PANTHER" id="PTHR13151:SF2">
    <property type="entry name" value="COREPRESSOR INTERACTING WITH RBPJ 1"/>
    <property type="match status" value="1"/>
</dbReference>
<feature type="domain" description="CBF1-interacting co-repressor CIR N-terminal" evidence="2">
    <location>
        <begin position="13"/>
        <end position="49"/>
    </location>
</feature>
<evidence type="ECO:0000313" key="3">
    <source>
        <dbReference type="EMBL" id="CAF0842676.1"/>
    </source>
</evidence>
<dbReference type="EMBL" id="CAJOBA010002054">
    <property type="protein sequence ID" value="CAF3627685.1"/>
    <property type="molecule type" value="Genomic_DNA"/>
</dbReference>
<dbReference type="GO" id="GO:0005634">
    <property type="term" value="C:nucleus"/>
    <property type="evidence" value="ECO:0007669"/>
    <property type="project" value="TreeGrafter"/>
</dbReference>
<organism evidence="4 7">
    <name type="scientific">Didymodactylos carnosus</name>
    <dbReference type="NCBI Taxonomy" id="1234261"/>
    <lineage>
        <taxon>Eukaryota</taxon>
        <taxon>Metazoa</taxon>
        <taxon>Spiralia</taxon>
        <taxon>Gnathifera</taxon>
        <taxon>Rotifera</taxon>
        <taxon>Eurotatoria</taxon>
        <taxon>Bdelloidea</taxon>
        <taxon>Philodinida</taxon>
        <taxon>Philodinidae</taxon>
        <taxon>Didymodactylos</taxon>
    </lineage>
</organism>
<dbReference type="Proteomes" id="UP000681722">
    <property type="component" value="Unassembled WGS sequence"/>
</dbReference>
<evidence type="ECO:0000259" key="2">
    <source>
        <dbReference type="SMART" id="SM01083"/>
    </source>
</evidence>
<dbReference type="GO" id="GO:0003714">
    <property type="term" value="F:transcription corepressor activity"/>
    <property type="evidence" value="ECO:0007669"/>
    <property type="project" value="InterPro"/>
</dbReference>
<feature type="region of interest" description="Disordered" evidence="1">
    <location>
        <begin position="80"/>
        <end position="114"/>
    </location>
</feature>
<dbReference type="EMBL" id="CAJNOQ010002826">
    <property type="protein sequence ID" value="CAF0980810.1"/>
    <property type="molecule type" value="Genomic_DNA"/>
</dbReference>